<evidence type="ECO:0000313" key="1">
    <source>
        <dbReference type="EMBL" id="ARU56117.1"/>
    </source>
</evidence>
<evidence type="ECO:0000313" key="2">
    <source>
        <dbReference type="Proteomes" id="UP000196027"/>
    </source>
</evidence>
<dbReference type="AlphaFoldDB" id="A0A1Y0I6J0"/>
<dbReference type="Proteomes" id="UP000196027">
    <property type="component" value="Chromosome"/>
</dbReference>
<organism evidence="1 2">
    <name type="scientific">Oleiphilus messinensis</name>
    <dbReference type="NCBI Taxonomy" id="141451"/>
    <lineage>
        <taxon>Bacteria</taxon>
        <taxon>Pseudomonadati</taxon>
        <taxon>Pseudomonadota</taxon>
        <taxon>Gammaproteobacteria</taxon>
        <taxon>Oceanospirillales</taxon>
        <taxon>Oleiphilaceae</taxon>
        <taxon>Oleiphilus</taxon>
    </lineage>
</organism>
<evidence type="ECO:0008006" key="3">
    <source>
        <dbReference type="Google" id="ProtNLM"/>
    </source>
</evidence>
<keyword evidence="2" id="KW-1185">Reference proteome</keyword>
<dbReference type="OrthoDB" id="6812054at2"/>
<sequence>MSIANYNKASLLSVLLITGCGGDSSNPDNSDNSKQASFTAGPFTAEYYQEQDGDRVGVGSDGSYPDIVPELIETKVVSRSSIYYSTRNSAAGSILHTISPNNFYAVWEGELNVSGAPQTINVNFDMDHSDVSFYVDDELVAKWKDNRAFIPLALSVGTHSVRIEFHNHNYFVDFNASFTRYPVLTVETARDEIAPLIGDNTRVAYVSSYDAKSEFNEITVELDDSPDPVFLTLVSYESINWVIDNPHNVEISGIVFNTNNAGSSVSESSGAPVFQISDLSRSYESYDSSVESDIINITERSPYFFPVDSELTAVEIQF</sequence>
<dbReference type="EMBL" id="CP021425">
    <property type="protein sequence ID" value="ARU56117.1"/>
    <property type="molecule type" value="Genomic_DNA"/>
</dbReference>
<gene>
    <name evidence="1" type="ORF">OLMES_2044</name>
</gene>
<protein>
    <recommendedName>
        <fullName evidence="3">PA14 domain-containing protein</fullName>
    </recommendedName>
</protein>
<proteinExistence type="predicted"/>
<reference evidence="1 2" key="1">
    <citation type="submission" date="2017-05" db="EMBL/GenBank/DDBJ databases">
        <title>Genomic insights into alkan degradation activity of Oleiphilus messinensis.</title>
        <authorList>
            <person name="Kozyavkin S.A."/>
            <person name="Slesarev A.I."/>
            <person name="Golyshin P.N."/>
            <person name="Korzhenkov A."/>
            <person name="Golyshina O.N."/>
            <person name="Toshchakov S.V."/>
        </authorList>
    </citation>
    <scope>NUCLEOTIDE SEQUENCE [LARGE SCALE GENOMIC DNA]</scope>
    <source>
        <strain evidence="1 2">ME102</strain>
    </source>
</reference>
<accession>A0A1Y0I6J0</accession>
<dbReference type="KEGG" id="ome:OLMES_2044"/>
<dbReference type="RefSeq" id="WP_087461144.1">
    <property type="nucleotide sequence ID" value="NZ_CP021425.1"/>
</dbReference>
<name>A0A1Y0I6J0_9GAMM</name>